<evidence type="ECO:0000256" key="1">
    <source>
        <dbReference type="SAM" id="SignalP"/>
    </source>
</evidence>
<organism evidence="2 3">
    <name type="scientific">Psychrilyobacter piezotolerans</name>
    <dbReference type="NCBI Taxonomy" id="2293438"/>
    <lineage>
        <taxon>Bacteria</taxon>
        <taxon>Fusobacteriati</taxon>
        <taxon>Fusobacteriota</taxon>
        <taxon>Fusobacteriia</taxon>
        <taxon>Fusobacteriales</taxon>
        <taxon>Fusobacteriaceae</taxon>
        <taxon>Psychrilyobacter</taxon>
    </lineage>
</organism>
<gene>
    <name evidence="2" type="ORF">DYH56_03050</name>
</gene>
<sequence>MYKYILLLVLALSTASCTGVSKVKERYHRAPFEKEIKKGDYELTLYSINYPQNYEEKIKFYDDFDILMRKLLVYDSTINMMYSQKFKDDIIHLKNSYILPEEAAFSKSASELSQVDRDSIDEKVAVKLDEKIGRTQYYLNKQVYFWKKIMNSDEKFNSEATYTELDKEKLILQMEDKRKKLFKVAEQVELNLILKIKDPYSHDENEYWQEKDVYIDRSTDLTPKVFKEQGYIYLSDVEDRDVKKIMGNQLNFDSKIVVVENRLYNGYTVSAGKYIFFYGGKYRISYYNGYNLEIKVKEVSLKDLLTVDEEILIDDFLNPKSYKERQEK</sequence>
<dbReference type="Proteomes" id="UP000263486">
    <property type="component" value="Unassembled WGS sequence"/>
</dbReference>
<dbReference type="EMBL" id="QUAJ01000003">
    <property type="protein sequence ID" value="REI42759.1"/>
    <property type="molecule type" value="Genomic_DNA"/>
</dbReference>
<comment type="caution">
    <text evidence="2">The sequence shown here is derived from an EMBL/GenBank/DDBJ whole genome shotgun (WGS) entry which is preliminary data.</text>
</comment>
<feature type="chain" id="PRO_5046759779" evidence="1">
    <location>
        <begin position="19"/>
        <end position="328"/>
    </location>
</feature>
<evidence type="ECO:0000313" key="2">
    <source>
        <dbReference type="EMBL" id="REI42759.1"/>
    </source>
</evidence>
<keyword evidence="3" id="KW-1185">Reference proteome</keyword>
<feature type="signal peptide" evidence="1">
    <location>
        <begin position="1"/>
        <end position="18"/>
    </location>
</feature>
<dbReference type="PROSITE" id="PS51257">
    <property type="entry name" value="PROKAR_LIPOPROTEIN"/>
    <property type="match status" value="1"/>
</dbReference>
<name>A0ABX9KJZ9_9FUSO</name>
<proteinExistence type="predicted"/>
<evidence type="ECO:0000313" key="3">
    <source>
        <dbReference type="Proteomes" id="UP000263486"/>
    </source>
</evidence>
<protein>
    <submittedName>
        <fullName evidence="2">Uncharacterized protein</fullName>
    </submittedName>
</protein>
<accession>A0ABX9KJZ9</accession>
<reference evidence="2 3" key="1">
    <citation type="submission" date="2018-08" db="EMBL/GenBank/DDBJ databases">
        <title>Draft genome sequence of Psychrilyobacter sp. strain SD5 isolated from Black Sea water.</title>
        <authorList>
            <person name="Yadav S."/>
            <person name="Villanueva L."/>
            <person name="Damste J.S.S."/>
        </authorList>
    </citation>
    <scope>NUCLEOTIDE SEQUENCE [LARGE SCALE GENOMIC DNA]</scope>
    <source>
        <strain evidence="2 3">SD5</strain>
    </source>
</reference>
<keyword evidence="1" id="KW-0732">Signal</keyword>
<dbReference type="RefSeq" id="WP_114641382.1">
    <property type="nucleotide sequence ID" value="NZ_JAACIO010000003.1"/>
</dbReference>